<feature type="region of interest" description="Disordered" evidence="1">
    <location>
        <begin position="1"/>
        <end position="26"/>
    </location>
</feature>
<evidence type="ECO:0000313" key="2">
    <source>
        <dbReference type="EMBL" id="EQB48759.1"/>
    </source>
</evidence>
<proteinExistence type="predicted"/>
<organism evidence="2 3">
    <name type="scientific">Colletotrichum gloeosporioides (strain Cg-14)</name>
    <name type="common">Anthracnose fungus</name>
    <name type="synonym">Glomerella cingulata</name>
    <dbReference type="NCBI Taxonomy" id="1237896"/>
    <lineage>
        <taxon>Eukaryota</taxon>
        <taxon>Fungi</taxon>
        <taxon>Dikarya</taxon>
        <taxon>Ascomycota</taxon>
        <taxon>Pezizomycotina</taxon>
        <taxon>Sordariomycetes</taxon>
        <taxon>Hypocreomycetidae</taxon>
        <taxon>Glomerellales</taxon>
        <taxon>Glomerellaceae</taxon>
        <taxon>Colletotrichum</taxon>
        <taxon>Colletotrichum gloeosporioides species complex</taxon>
    </lineage>
</organism>
<comment type="caution">
    <text evidence="2">The sequence shown here is derived from an EMBL/GenBank/DDBJ whole genome shotgun (WGS) entry which is preliminary data.</text>
</comment>
<dbReference type="AlphaFoldDB" id="T0K9T4"/>
<accession>T0K9T4</accession>
<gene>
    <name evidence="2" type="ORF">CGLO_11986</name>
</gene>
<dbReference type="EMBL" id="AMYD01002545">
    <property type="protein sequence ID" value="EQB48759.1"/>
    <property type="molecule type" value="Genomic_DNA"/>
</dbReference>
<dbReference type="Proteomes" id="UP000015530">
    <property type="component" value="Unassembled WGS sequence"/>
</dbReference>
<dbReference type="HOGENOM" id="CLU_3417242_0_0_1"/>
<reference evidence="3" key="1">
    <citation type="journal article" date="2013" name="Mol. Plant Microbe Interact.">
        <title>Global aspects of pacC regulation of pathogenicity genes in Colletotrichum gloeosporioides as revealed by transcriptome analysis.</title>
        <authorList>
            <person name="Alkan N."/>
            <person name="Meng X."/>
            <person name="Friedlander G."/>
            <person name="Reuveni E."/>
            <person name="Sukno S."/>
            <person name="Sherman A."/>
            <person name="Thon M."/>
            <person name="Fluhr R."/>
            <person name="Prusky D."/>
        </authorList>
    </citation>
    <scope>NUCLEOTIDE SEQUENCE [LARGE SCALE GENOMIC DNA]</scope>
    <source>
        <strain evidence="3">Cg-14</strain>
    </source>
</reference>
<evidence type="ECO:0000256" key="1">
    <source>
        <dbReference type="SAM" id="MobiDB-lite"/>
    </source>
</evidence>
<name>T0K9T4_COLGC</name>
<evidence type="ECO:0000313" key="3">
    <source>
        <dbReference type="Proteomes" id="UP000015530"/>
    </source>
</evidence>
<sequence length="26" mass="2779">MDSEVFLEGGRRASPECGRAGVQNVN</sequence>
<protein>
    <submittedName>
        <fullName evidence="2">Uncharacterized protein</fullName>
    </submittedName>
</protein>